<comment type="similarity">
    <text evidence="2 16">Belongs to the PI3/PI4-kinase family. ATM subfamily.</text>
</comment>
<dbReference type="GO" id="GO:0006281">
    <property type="term" value="P:DNA repair"/>
    <property type="evidence" value="ECO:0007669"/>
    <property type="project" value="InterPro"/>
</dbReference>
<dbReference type="InterPro" id="IPR036940">
    <property type="entry name" value="PI3/4_kinase_cat_sf"/>
</dbReference>
<dbReference type="PROSITE" id="PS51190">
    <property type="entry name" value="FATC"/>
    <property type="match status" value="1"/>
</dbReference>
<comment type="function">
    <text evidence="13 16">Serine/threonine protein kinase which activates checkpoint signaling upon genotoxic stresses such as ionizing radiation (IR), ultraviolet light (UV), or DNA replication stalling, thereby acting as a DNA damage sensor. Recognizes the substrate consensus sequence [ST]-Q. Phosphorylates histone H2A to form H2AS128ph (gamma-H2A) at sites of DNA damage, involved in the regulation of DNA damage response mechanism. Required for the control of telomere length and genome stability.</text>
</comment>
<feature type="domain" description="FATC" evidence="20">
    <location>
        <begin position="3088"/>
        <end position="3120"/>
    </location>
</feature>
<evidence type="ECO:0000256" key="12">
    <source>
        <dbReference type="ARBA" id="ARBA00023242"/>
    </source>
</evidence>
<dbReference type="InterPro" id="IPR003152">
    <property type="entry name" value="FATC_dom"/>
</dbReference>
<evidence type="ECO:0000256" key="5">
    <source>
        <dbReference type="ARBA" id="ARBA00014619"/>
    </source>
</evidence>
<evidence type="ECO:0000256" key="17">
    <source>
        <dbReference type="SAM" id="MobiDB-lite"/>
    </source>
</evidence>
<keyword evidence="16" id="KW-0156">Chromatin regulator</keyword>
<keyword evidence="9 16" id="KW-0227">DNA damage</keyword>
<accession>A0A0F7SQV2</accession>
<dbReference type="GO" id="GO:0005634">
    <property type="term" value="C:nucleus"/>
    <property type="evidence" value="ECO:0007669"/>
    <property type="project" value="UniProtKB-SubCell"/>
</dbReference>
<evidence type="ECO:0000256" key="10">
    <source>
        <dbReference type="ARBA" id="ARBA00022777"/>
    </source>
</evidence>
<name>A0A0F7SQV2_PHARH</name>
<dbReference type="EC" id="2.7.11.1" evidence="4 16"/>
<dbReference type="GO" id="GO:0005524">
    <property type="term" value="F:ATP binding"/>
    <property type="evidence" value="ECO:0007669"/>
    <property type="project" value="UniProtKB-KW"/>
</dbReference>
<dbReference type="InterPro" id="IPR038980">
    <property type="entry name" value="ATM_plant"/>
</dbReference>
<proteinExistence type="inferred from homology"/>
<protein>
    <recommendedName>
        <fullName evidence="5 16">Serine/threonine-protein kinase Tel1</fullName>
        <ecNumber evidence="4 16">2.7.11.1</ecNumber>
    </recommendedName>
</protein>
<dbReference type="PANTHER" id="PTHR37079:SF4">
    <property type="entry name" value="SERINE_THREONINE-PROTEIN KINASE ATM"/>
    <property type="match status" value="1"/>
</dbReference>
<dbReference type="SUPFAM" id="SSF48371">
    <property type="entry name" value="ARM repeat"/>
    <property type="match status" value="1"/>
</dbReference>
<dbReference type="Pfam" id="PF00454">
    <property type="entry name" value="PI3_PI4_kinase"/>
    <property type="match status" value="1"/>
</dbReference>
<dbReference type="InterPro" id="IPR016024">
    <property type="entry name" value="ARM-type_fold"/>
</dbReference>
<evidence type="ECO:0000256" key="3">
    <source>
        <dbReference type="ARBA" id="ARBA00011370"/>
    </source>
</evidence>
<keyword evidence="11 16" id="KW-0067">ATP-binding</keyword>
<sequence>MSLEFETKLENVLSDLRSEKIKTREQGVSSLRELLLDARQRYDLLEAGQGQQAIFSSLFKAIFFCVGEEKKACVKKGAVESAPPVSLRRLTDIAFLLRQLVQFSSPHLAKKTVRSVYTHLIVLLEHQGTLFSPVALDYIKALQLLFIHKHHIEAFEPTEWEALMKFCFAALFDEELELSKGSSQSFSEAEGRGQVLFSYAQAGRGTAEERYTVGGDDSDFSSEEDRSISASGRKRKRHQSQGSASRTVSYTPSLTFGNTQYRAQSVSLTNTRSLASTPIIKRTTTLEKIALASLIHTLLVPAHSLPLLGSSLKPRYDQDDRPLPAETSFVASGVLYGLLQYLLTYTSETSAHLDILRSVNIVFSVIQLNQLCNMKLFTVRAFPILLKLWANTRSKELREQILISWKWMFPFISKIQDKYGKDLAWEDYRSELEERISEREILEALLGALENEVKNRWGNELLMLDNLKLEFVKEESRRSAFVAGSFSYGHNFSSVQAMTWATLELQADTISAIRDSTNGPSLSAILSPSVSVQVKRQKIEKDPFSSLLEAIRDAALPSVRIFHLQVLLFFIDRHEKETMQEQDGILKTLILVLGAEDTGVQSWAFVCLASVASVAKSVGLQEDVLSSTPTSRIYGAKSPLQDSLTQSQGNLDLAQAWEQVWKYATRRINIPLLCRAAGHVAYSIVRHRQIPNSALLENVGTFLKDIELQGPFFPYDTVCQFISSCLDLACEDLYLFRLEYEERVLNWLVSVWNVVDGTTKGFNINTKLENHSPNDLLDLLSSLCRFKTRVKVLQNGVLPDSDIVNHLVEENRTKTIREYVIHARLPLPLSDSIQQGSSDNSDANSSSIVSERDLIGRPRKVSSFLLKSIDSFHLEWKDIDLKTGVTPEKVRRSLDLIVLSLCFENLLQMNGITSNRRAVKRSCLLLTLVAPALSTPQSCFRDSLIMIQGLEPLLMDSIDLDEPKVMLLKPGPMTGIRKDLLAIEREEGGPSEEAKKRAQLHCLIWRSSGLQDTFATQVLGALNSCLHISLSLSVDASGAADIDTITGISTALDEDGFGTINTSQDGILTSDISQTSSFSPTRVCRSLIKTTFTCMTRISILQSGSLEPSRQRDIFDLLENCDGPQFIAFGDVVFEAVKLGRLHLGATLAEDLLNSFEYFLRSYAYSKDIPMLLLTISFIESTLPLWIGGSTVETSLGEKVRMLRDFFVAEVEEGRLHAGPVRARLIAFLEAYCQADPQGRAWSLPLPNQKHSLPLLNVMKKFAKDVDIHVRSQAAVSLANLFSFTAPVVQDSFKFYSLFYQEFSVSGHEQSITLTLFLANITIASTTVRRASYFHLLELPSMIADASVTHVETSLKSVATVLGLSSLFKLWEVYAPVVLTHIMKLEAEDGEVPSLMSSLLGYASARQNSEMILRRFGSVYLAKARIDVFSTLCRSAGRKPDDAISSYLPQMIAGLVSNAVGHGQINPSVETITESVKNVGVTIDLLSLVSTRMDTILVSVFLRLFDPSTILEALPRSTDGDQRSKAYARLSQPVPELYNVDSVLFPRSSAVAVICAHDWFVSHQGSNTMPLESVAFNVLHELVSEVGKTPLVVEQIRCIYSIALFVSIYHHSFRRSALLVALLRLSVTLMSQAELVPLVQGFVSWGLDQSFHLQAGSSDLAETFVRVAHLSNNLTSGSSDGTIAAIGETLLTKLGAVLFRLSETDGFQSTVQKVLCLWPRPLTGDLATIHTEMDASDVLIDRHLLTAKFTLAKEFHHQLPLMSPADRASFTASTFWHILSSMNAPSISQESRTSFVEILHLLDGQLKPPSISAIASLPSTNPLHNLTVDLRRSQGVYDSTKCALVVGLVALLKEDDLAVIDLAYRALRITIGLSSQLFSTIKWGSDISLVTKDLIDLIGTSSSNRVRPKTRSLQDILKDDSVDGAKDYDEWIKNLTSSLAGFLASQDMFFIELETVLSISSRFSKRVLPLLVQAILAFRTEKDSTCAYKDVLSCYFETILQSYSISYRVKQAVIDVVLHLRHIRPPGAESPLAYNHWLDLDCLLLSKAAVQCRAFTTALLFIELRNDLDPGDHSNETNDVLYKIYSNIEDPDGFYGIQSSDIRSSLVQRFHHESQWTKAFQFHGADLQASSMNENARGLEGTLQALNFFGFDKMAMCLLRGSQAEKGNLPDVPDDLEYELAWRNGNWDIPVNVSSARNVPGSSVYAALKAVHQVRDPVAVSRIVDSALCKEIAQMCNLSIESMTDLRSAKISLLCLREIRTWLAEERARLSSEDSTHRASPLFASVEKGFEFSDIEKITAVRSSLLDSIPAEQPLGVILESDLINTLRVNTQLQLSDKARSSGQLQISVNAITTAQRLSHGLPVAAEVSREFAHVLWLQGEHALAIGLLRKLISLNDSTPSSEVDSLVSDNSSRAELLSLLGEWLSTARLDTPEAIQSRFFQPAIELLQGLNTSSDQARIFHRYAVFAEDQYRTLQHSPEIERLLLYRDRQDREIEDLRTQHSRSARSQDDARYYNKVVKKRESDVKKIEEHNKLQKTFLRNALVMFAKALAGTDEFDDSLIRLVSLWMGYFADDDLNKAISSPLVAIPSYKFLPLINQLSARLDRVVEEDPSSFQKSLHSILIKLCYDHPFHCLYQLITHRDSSSVPEERKSSKRKGRSSLTSSKSTATPPRTGRALAADYILHKYAKKDELSSDRLRDVSRFCSVAIEWSCFNTDHQKPIPPSTSTFPVDQSCAISKIRDLHIPVPTIDLPLDFTCKYSTFIHISSFGSTWKNLGGIHRPKCTTCIGSDGARYRVLFKHDDDLRQDAIMEQLFDLINTLLRRDRETRSRSLSMRTYKVVVLAQTSGFIEFVEDTSTLGSWLIASHKRYNPTEPGNKEMRVRVDELQKTYLDRSILAKEYLKTMDNFHPVLRHFFTEKQKEPLAWFAMRLDYTRSVAVGSMIGHIVGLGDRHLSNIMLVEKTGELVHIDLGIAFDQGRELPIPELVPFRLTNDVIDGFGMSGIEGVFRRCSEETLRVLREQAVTLMTVLEVFRFDPLQSWVADARKIARVQGEKENRPLANPANEIRSSTDEDADRALQGVRGKLDRSLSVEYTVNQLIQTARDPANLASIFTGWSSWM</sequence>
<evidence type="ECO:0000256" key="4">
    <source>
        <dbReference type="ARBA" id="ARBA00012513"/>
    </source>
</evidence>
<dbReference type="EMBL" id="LN483166">
    <property type="protein sequence ID" value="CED84602.1"/>
    <property type="molecule type" value="Genomic_DNA"/>
</dbReference>
<comment type="subunit">
    <text evidence="3">Associates with DNA double-strand breaks.</text>
</comment>
<comment type="catalytic activity">
    <reaction evidence="14 16">
        <text>L-threonyl-[protein] + ATP = O-phospho-L-threonyl-[protein] + ADP + H(+)</text>
        <dbReference type="Rhea" id="RHEA:46608"/>
        <dbReference type="Rhea" id="RHEA-COMP:11060"/>
        <dbReference type="Rhea" id="RHEA-COMP:11605"/>
        <dbReference type="ChEBI" id="CHEBI:15378"/>
        <dbReference type="ChEBI" id="CHEBI:30013"/>
        <dbReference type="ChEBI" id="CHEBI:30616"/>
        <dbReference type="ChEBI" id="CHEBI:61977"/>
        <dbReference type="ChEBI" id="CHEBI:456216"/>
        <dbReference type="EC" id="2.7.11.1"/>
    </reaction>
</comment>
<keyword evidence="8 16" id="KW-0547">Nucleotide-binding</keyword>
<keyword evidence="16" id="KW-0158">Chromosome</keyword>
<dbReference type="InterPro" id="IPR003151">
    <property type="entry name" value="PIK-rel_kinase_FAT"/>
</dbReference>
<dbReference type="GO" id="GO:0004674">
    <property type="term" value="F:protein serine/threonine kinase activity"/>
    <property type="evidence" value="ECO:0007669"/>
    <property type="project" value="UniProtKB-KW"/>
</dbReference>
<dbReference type="InterPro" id="IPR014009">
    <property type="entry name" value="PIK_FAT"/>
</dbReference>
<evidence type="ECO:0000259" key="18">
    <source>
        <dbReference type="PROSITE" id="PS50290"/>
    </source>
</evidence>
<feature type="region of interest" description="Disordered" evidence="17">
    <location>
        <begin position="2646"/>
        <end position="2673"/>
    </location>
</feature>
<feature type="domain" description="FAT" evidence="19">
    <location>
        <begin position="2044"/>
        <end position="2644"/>
    </location>
</feature>
<keyword evidence="6 16" id="KW-0723">Serine/threonine-protein kinase</keyword>
<evidence type="ECO:0000256" key="7">
    <source>
        <dbReference type="ARBA" id="ARBA00022679"/>
    </source>
</evidence>
<dbReference type="PROSITE" id="PS00916">
    <property type="entry name" value="PI3_4_KINASE_2"/>
    <property type="match status" value="1"/>
</dbReference>
<evidence type="ECO:0000313" key="21">
    <source>
        <dbReference type="EMBL" id="CED84602.1"/>
    </source>
</evidence>
<evidence type="ECO:0000256" key="6">
    <source>
        <dbReference type="ARBA" id="ARBA00022527"/>
    </source>
</evidence>
<dbReference type="CDD" id="cd05171">
    <property type="entry name" value="PIKKc_ATM"/>
    <property type="match status" value="1"/>
</dbReference>
<feature type="compositionally biased region" description="Low complexity" evidence="17">
    <location>
        <begin position="2660"/>
        <end position="2670"/>
    </location>
</feature>
<dbReference type="InterPro" id="IPR011009">
    <property type="entry name" value="Kinase-like_dom_sf"/>
</dbReference>
<dbReference type="SMART" id="SM01342">
    <property type="entry name" value="TAN"/>
    <property type="match status" value="1"/>
</dbReference>
<comment type="subcellular location">
    <subcellularLocation>
        <location evidence="16">Chromosome</location>
        <location evidence="16">Telomere</location>
    </subcellularLocation>
    <subcellularLocation>
        <location evidence="1 16">Nucleus</location>
    </subcellularLocation>
</comment>
<reference evidence="21" key="1">
    <citation type="submission" date="2014-08" db="EMBL/GenBank/DDBJ databases">
        <authorList>
            <person name="Sharma Rahul"/>
            <person name="Thines Marco"/>
        </authorList>
    </citation>
    <scope>NUCLEOTIDE SEQUENCE</scope>
</reference>
<dbReference type="Pfam" id="PF02260">
    <property type="entry name" value="FATC"/>
    <property type="match status" value="1"/>
</dbReference>
<dbReference type="PROSITE" id="PS51189">
    <property type="entry name" value="FAT"/>
    <property type="match status" value="1"/>
</dbReference>
<evidence type="ECO:0000256" key="8">
    <source>
        <dbReference type="ARBA" id="ARBA00022741"/>
    </source>
</evidence>
<evidence type="ECO:0000256" key="2">
    <source>
        <dbReference type="ARBA" id="ARBA00010769"/>
    </source>
</evidence>
<dbReference type="Gene3D" id="3.30.1010.10">
    <property type="entry name" value="Phosphatidylinositol 3-kinase Catalytic Subunit, Chain A, domain 4"/>
    <property type="match status" value="1"/>
</dbReference>
<evidence type="ECO:0000259" key="19">
    <source>
        <dbReference type="PROSITE" id="PS51189"/>
    </source>
</evidence>
<dbReference type="InterPro" id="IPR044107">
    <property type="entry name" value="PIKKc_ATM"/>
</dbReference>
<dbReference type="PROSITE" id="PS00915">
    <property type="entry name" value="PI3_4_KINASE_1"/>
    <property type="match status" value="1"/>
</dbReference>
<dbReference type="Pfam" id="PF02259">
    <property type="entry name" value="FAT"/>
    <property type="match status" value="1"/>
</dbReference>
<evidence type="ECO:0000256" key="11">
    <source>
        <dbReference type="ARBA" id="ARBA00022840"/>
    </source>
</evidence>
<dbReference type="Pfam" id="PF11640">
    <property type="entry name" value="TAN"/>
    <property type="match status" value="1"/>
</dbReference>
<dbReference type="InterPro" id="IPR021668">
    <property type="entry name" value="TAN"/>
</dbReference>
<evidence type="ECO:0000256" key="9">
    <source>
        <dbReference type="ARBA" id="ARBA00022763"/>
    </source>
</evidence>
<dbReference type="SMART" id="SM01343">
    <property type="entry name" value="FATC"/>
    <property type="match status" value="1"/>
</dbReference>
<dbReference type="GO" id="GO:0035556">
    <property type="term" value="P:intracellular signal transduction"/>
    <property type="evidence" value="ECO:0007669"/>
    <property type="project" value="UniProtKB-ARBA"/>
</dbReference>
<feature type="domain" description="PI3K/PI4K catalytic" evidence="18">
    <location>
        <begin position="2769"/>
        <end position="3083"/>
    </location>
</feature>
<dbReference type="GO" id="GO:0106310">
    <property type="term" value="F:protein serine kinase activity"/>
    <property type="evidence" value="ECO:0007669"/>
    <property type="project" value="RHEA"/>
</dbReference>
<dbReference type="PANTHER" id="PTHR37079">
    <property type="entry name" value="SERINE/THREONINE-PROTEIN KINASE ATM"/>
    <property type="match status" value="1"/>
</dbReference>
<evidence type="ECO:0000256" key="1">
    <source>
        <dbReference type="ARBA" id="ARBA00004123"/>
    </source>
</evidence>
<feature type="region of interest" description="Disordered" evidence="17">
    <location>
        <begin position="3054"/>
        <end position="3075"/>
    </location>
</feature>
<evidence type="ECO:0000256" key="15">
    <source>
        <dbReference type="ARBA" id="ARBA00048679"/>
    </source>
</evidence>
<dbReference type="GO" id="GO:0006325">
    <property type="term" value="P:chromatin organization"/>
    <property type="evidence" value="ECO:0007669"/>
    <property type="project" value="UniProtKB-KW"/>
</dbReference>
<keyword evidence="12 16" id="KW-0539">Nucleus</keyword>
<feature type="compositionally biased region" description="Polar residues" evidence="17">
    <location>
        <begin position="240"/>
        <end position="251"/>
    </location>
</feature>
<evidence type="ECO:0000256" key="16">
    <source>
        <dbReference type="RuleBase" id="RU365027"/>
    </source>
</evidence>
<comment type="catalytic activity">
    <reaction evidence="15">
        <text>L-seryl-[protein] + ATP = O-phospho-L-seryl-[protein] + ADP + H(+)</text>
        <dbReference type="Rhea" id="RHEA:17989"/>
        <dbReference type="Rhea" id="RHEA-COMP:9863"/>
        <dbReference type="Rhea" id="RHEA-COMP:11604"/>
        <dbReference type="ChEBI" id="CHEBI:15378"/>
        <dbReference type="ChEBI" id="CHEBI:29999"/>
        <dbReference type="ChEBI" id="CHEBI:30616"/>
        <dbReference type="ChEBI" id="CHEBI:83421"/>
        <dbReference type="ChEBI" id="CHEBI:456216"/>
        <dbReference type="EC" id="2.7.11.1"/>
    </reaction>
</comment>
<keyword evidence="16" id="KW-0779">Telomere</keyword>
<dbReference type="InterPro" id="IPR018936">
    <property type="entry name" value="PI3/4_kinase_CS"/>
</dbReference>
<evidence type="ECO:0000259" key="20">
    <source>
        <dbReference type="PROSITE" id="PS51190"/>
    </source>
</evidence>
<organism evidence="21">
    <name type="scientific">Phaffia rhodozyma</name>
    <name type="common">Yeast</name>
    <name type="synonym">Xanthophyllomyces dendrorhous</name>
    <dbReference type="NCBI Taxonomy" id="264483"/>
    <lineage>
        <taxon>Eukaryota</taxon>
        <taxon>Fungi</taxon>
        <taxon>Dikarya</taxon>
        <taxon>Basidiomycota</taxon>
        <taxon>Agaricomycotina</taxon>
        <taxon>Tremellomycetes</taxon>
        <taxon>Cystofilobasidiales</taxon>
        <taxon>Mrakiaceae</taxon>
        <taxon>Phaffia</taxon>
    </lineage>
</organism>
<dbReference type="SUPFAM" id="SSF56112">
    <property type="entry name" value="Protein kinase-like (PK-like)"/>
    <property type="match status" value="1"/>
</dbReference>
<dbReference type="GO" id="GO:0000781">
    <property type="term" value="C:chromosome, telomeric region"/>
    <property type="evidence" value="ECO:0007669"/>
    <property type="project" value="UniProtKB-SubCell"/>
</dbReference>
<dbReference type="PROSITE" id="PS50290">
    <property type="entry name" value="PI3_4_KINASE_3"/>
    <property type="match status" value="1"/>
</dbReference>
<evidence type="ECO:0000256" key="14">
    <source>
        <dbReference type="ARBA" id="ARBA00047899"/>
    </source>
</evidence>
<dbReference type="Gene3D" id="1.10.1070.11">
    <property type="entry name" value="Phosphatidylinositol 3-/4-kinase, catalytic domain"/>
    <property type="match status" value="1"/>
</dbReference>
<feature type="region of interest" description="Disordered" evidence="17">
    <location>
        <begin position="208"/>
        <end position="251"/>
    </location>
</feature>
<dbReference type="SMART" id="SM00146">
    <property type="entry name" value="PI3Kc"/>
    <property type="match status" value="1"/>
</dbReference>
<keyword evidence="7 16" id="KW-0808">Transferase</keyword>
<evidence type="ECO:0000256" key="13">
    <source>
        <dbReference type="ARBA" id="ARBA00025079"/>
    </source>
</evidence>
<dbReference type="InterPro" id="IPR000403">
    <property type="entry name" value="PI3/4_kinase_cat_dom"/>
</dbReference>
<keyword evidence="10 16" id="KW-0418">Kinase</keyword>